<dbReference type="InterPro" id="IPR002328">
    <property type="entry name" value="ADH_Zn_CS"/>
</dbReference>
<dbReference type="InterPro" id="IPR011032">
    <property type="entry name" value="GroES-like_sf"/>
</dbReference>
<dbReference type="InterPro" id="IPR013149">
    <property type="entry name" value="ADH-like_C"/>
</dbReference>
<evidence type="ECO:0000313" key="8">
    <source>
        <dbReference type="EMBL" id="KAH6900682.1"/>
    </source>
</evidence>
<accession>A0A9P8WHA9</accession>
<keyword evidence="3 5" id="KW-0862">Zinc</keyword>
<evidence type="ECO:0000256" key="5">
    <source>
        <dbReference type="RuleBase" id="RU361277"/>
    </source>
</evidence>
<evidence type="ECO:0000256" key="3">
    <source>
        <dbReference type="ARBA" id="ARBA00022833"/>
    </source>
</evidence>
<evidence type="ECO:0000256" key="2">
    <source>
        <dbReference type="ARBA" id="ARBA00022723"/>
    </source>
</evidence>
<evidence type="ECO:0000256" key="1">
    <source>
        <dbReference type="ARBA" id="ARBA00001947"/>
    </source>
</evidence>
<reference evidence="8 9" key="1">
    <citation type="journal article" date="2021" name="Nat. Commun.">
        <title>Genetic determinants of endophytism in the Arabidopsis root mycobiome.</title>
        <authorList>
            <person name="Mesny F."/>
            <person name="Miyauchi S."/>
            <person name="Thiergart T."/>
            <person name="Pickel B."/>
            <person name="Atanasova L."/>
            <person name="Karlsson M."/>
            <person name="Huettel B."/>
            <person name="Barry K.W."/>
            <person name="Haridas S."/>
            <person name="Chen C."/>
            <person name="Bauer D."/>
            <person name="Andreopoulos W."/>
            <person name="Pangilinan J."/>
            <person name="LaButti K."/>
            <person name="Riley R."/>
            <person name="Lipzen A."/>
            <person name="Clum A."/>
            <person name="Drula E."/>
            <person name="Henrissat B."/>
            <person name="Kohler A."/>
            <person name="Grigoriev I.V."/>
            <person name="Martin F.M."/>
            <person name="Hacquard S."/>
        </authorList>
    </citation>
    <scope>NUCLEOTIDE SEQUENCE [LARGE SCALE GENOMIC DNA]</scope>
    <source>
        <strain evidence="8 9">MPI-CAGE-CH-0241</strain>
    </source>
</reference>
<dbReference type="Pfam" id="PF00107">
    <property type="entry name" value="ADH_zinc_N"/>
    <property type="match status" value="1"/>
</dbReference>
<evidence type="ECO:0000256" key="4">
    <source>
        <dbReference type="ARBA" id="ARBA00023002"/>
    </source>
</evidence>
<organism evidence="8 9">
    <name type="scientific">Thelonectria olida</name>
    <dbReference type="NCBI Taxonomy" id="1576542"/>
    <lineage>
        <taxon>Eukaryota</taxon>
        <taxon>Fungi</taxon>
        <taxon>Dikarya</taxon>
        <taxon>Ascomycota</taxon>
        <taxon>Pezizomycotina</taxon>
        <taxon>Sordariomycetes</taxon>
        <taxon>Hypocreomycetidae</taxon>
        <taxon>Hypocreales</taxon>
        <taxon>Nectriaceae</taxon>
        <taxon>Thelonectria</taxon>
    </lineage>
</organism>
<keyword evidence="4" id="KW-0560">Oxidoreductase</keyword>
<keyword evidence="2 5" id="KW-0479">Metal-binding</keyword>
<sequence length="314" mass="33981">MTALDYKFEGRLGLDSASVEGNMVWQGFEPKPWEETDIDIKITHSGICGTDIHSLCSGWGPSPYPLRVGHEIVGIAVRVGSQAEGNIKIGDRVGVGAQNDSCLCRHGECDECAAGLESYCPKMVVTYGSTHFNGGKAMGGEHAAPMLCGGLALYAPLEYHGHFGVLFAKALGAERVVGVSRGADKRDEVLKMGVDEYIAKEDDGGWAMKHDKSLDLVISTLPSSKGSHYRLHQPPQDVQVGNLTTAHTQSTQSLSSCAVSNSRARASRETAEMLQLAVDKMVRRRIQQRPVSEANQAIMDMDAGKARYRYVLTN</sequence>
<evidence type="ECO:0000259" key="7">
    <source>
        <dbReference type="Pfam" id="PF08240"/>
    </source>
</evidence>
<gene>
    <name evidence="8" type="ORF">B0T10DRAFT_571300</name>
</gene>
<dbReference type="InterPro" id="IPR013154">
    <property type="entry name" value="ADH-like_N"/>
</dbReference>
<dbReference type="Gene3D" id="3.90.180.10">
    <property type="entry name" value="Medium-chain alcohol dehydrogenases, catalytic domain"/>
    <property type="match status" value="1"/>
</dbReference>
<proteinExistence type="inferred from homology"/>
<dbReference type="InterPro" id="IPR047109">
    <property type="entry name" value="CAD-like"/>
</dbReference>
<dbReference type="InterPro" id="IPR036291">
    <property type="entry name" value="NAD(P)-bd_dom_sf"/>
</dbReference>
<comment type="caution">
    <text evidence="8">The sequence shown here is derived from an EMBL/GenBank/DDBJ whole genome shotgun (WGS) entry which is preliminary data.</text>
</comment>
<dbReference type="OrthoDB" id="1879366at2759"/>
<dbReference type="EMBL" id="JAGPYM010000001">
    <property type="protein sequence ID" value="KAH6900682.1"/>
    <property type="molecule type" value="Genomic_DNA"/>
</dbReference>
<comment type="similarity">
    <text evidence="5">Belongs to the zinc-containing alcohol dehydrogenase family.</text>
</comment>
<protein>
    <submittedName>
        <fullName evidence="8">Zinc-binding dehydrogenase</fullName>
    </submittedName>
</protein>
<comment type="cofactor">
    <cofactor evidence="1 5">
        <name>Zn(2+)</name>
        <dbReference type="ChEBI" id="CHEBI:29105"/>
    </cofactor>
</comment>
<name>A0A9P8WHA9_9HYPO</name>
<dbReference type="PANTHER" id="PTHR42683">
    <property type="entry name" value="ALDEHYDE REDUCTASE"/>
    <property type="match status" value="1"/>
</dbReference>
<dbReference type="PROSITE" id="PS00059">
    <property type="entry name" value="ADH_ZINC"/>
    <property type="match status" value="1"/>
</dbReference>
<dbReference type="GO" id="GO:0008270">
    <property type="term" value="F:zinc ion binding"/>
    <property type="evidence" value="ECO:0007669"/>
    <property type="project" value="InterPro"/>
</dbReference>
<evidence type="ECO:0000259" key="6">
    <source>
        <dbReference type="Pfam" id="PF00107"/>
    </source>
</evidence>
<dbReference type="GO" id="GO:0016616">
    <property type="term" value="F:oxidoreductase activity, acting on the CH-OH group of donors, NAD or NADP as acceptor"/>
    <property type="evidence" value="ECO:0007669"/>
    <property type="project" value="InterPro"/>
</dbReference>
<feature type="domain" description="Alcohol dehydrogenase-like N-terminal" evidence="7">
    <location>
        <begin position="35"/>
        <end position="134"/>
    </location>
</feature>
<dbReference type="Proteomes" id="UP000777438">
    <property type="component" value="Unassembled WGS sequence"/>
</dbReference>
<dbReference type="SUPFAM" id="SSF50129">
    <property type="entry name" value="GroES-like"/>
    <property type="match status" value="1"/>
</dbReference>
<keyword evidence="9" id="KW-1185">Reference proteome</keyword>
<dbReference type="SUPFAM" id="SSF51735">
    <property type="entry name" value="NAD(P)-binding Rossmann-fold domains"/>
    <property type="match status" value="1"/>
</dbReference>
<feature type="domain" description="Alcohol dehydrogenase-like C-terminal" evidence="6">
    <location>
        <begin position="161"/>
        <end position="221"/>
    </location>
</feature>
<dbReference type="Pfam" id="PF08240">
    <property type="entry name" value="ADH_N"/>
    <property type="match status" value="1"/>
</dbReference>
<evidence type="ECO:0000313" key="9">
    <source>
        <dbReference type="Proteomes" id="UP000777438"/>
    </source>
</evidence>
<dbReference type="AlphaFoldDB" id="A0A9P8WHA9"/>
<dbReference type="Gene3D" id="3.40.50.720">
    <property type="entry name" value="NAD(P)-binding Rossmann-like Domain"/>
    <property type="match status" value="1"/>
</dbReference>